<dbReference type="InterPro" id="IPR014581">
    <property type="entry name" value="UCP033303"/>
</dbReference>
<keyword evidence="2" id="KW-1185">Reference proteome</keyword>
<dbReference type="InterPro" id="IPR009758">
    <property type="entry name" value="DUF1326"/>
</dbReference>
<sequence>MSSEKSNENVWSLAMHQIECCNCSHGCGCQFSGFPDSESGSCEALLGFYVKNGHLDSLDLSGIKVVFAAAWPKAIHQGDGKALLFIDSAASTEQVAAIGGIFSGQFGGMPFEALAGTFSEMEGPIVVKIDMKTDDKHASFSIADVLAVEQTPLINPMNGEDQNVHITYPDGGFFWNDGIIGTSKTMSIKHNMLSFEHVGGFAAKAEVNWANS</sequence>
<proteinExistence type="predicted"/>
<evidence type="ECO:0000313" key="1">
    <source>
        <dbReference type="EMBL" id="GAW96616.1"/>
    </source>
</evidence>
<comment type="caution">
    <text evidence="1">The sequence shown here is derived from an EMBL/GenBank/DDBJ whole genome shotgun (WGS) entry which is preliminary data.</text>
</comment>
<dbReference type="Proteomes" id="UP000197068">
    <property type="component" value="Unassembled WGS sequence"/>
</dbReference>
<dbReference type="PIRSF" id="PIRSF033303">
    <property type="entry name" value="UCP033303"/>
    <property type="match status" value="1"/>
</dbReference>
<organism evidence="1 2">
    <name type="scientific">Colwellia marinimaniae</name>
    <dbReference type="NCBI Taxonomy" id="1513592"/>
    <lineage>
        <taxon>Bacteria</taxon>
        <taxon>Pseudomonadati</taxon>
        <taxon>Pseudomonadota</taxon>
        <taxon>Gammaproteobacteria</taxon>
        <taxon>Alteromonadales</taxon>
        <taxon>Colwelliaceae</taxon>
        <taxon>Colwellia</taxon>
    </lineage>
</organism>
<dbReference type="Pfam" id="PF07040">
    <property type="entry name" value="DUF1326"/>
    <property type="match status" value="1"/>
</dbReference>
<protein>
    <recommendedName>
        <fullName evidence="3">DUF1326 domain-containing protein</fullName>
    </recommendedName>
</protein>
<gene>
    <name evidence="1" type="ORF">MTCD1_02235</name>
</gene>
<evidence type="ECO:0008006" key="3">
    <source>
        <dbReference type="Google" id="ProtNLM"/>
    </source>
</evidence>
<dbReference type="EMBL" id="BDQM01000016">
    <property type="protein sequence ID" value="GAW96616.1"/>
    <property type="molecule type" value="Genomic_DNA"/>
</dbReference>
<dbReference type="RefSeq" id="WP_057183061.1">
    <property type="nucleotide sequence ID" value="NZ_BDQM01000016.1"/>
</dbReference>
<reference evidence="1 2" key="1">
    <citation type="submission" date="2017-06" db="EMBL/GenBank/DDBJ databases">
        <title>Whole Genome Sequences of Colwellia marinimaniae MTCD1.</title>
        <authorList>
            <person name="Kusumoto H."/>
            <person name="Inoue M."/>
            <person name="Tanikawa K."/>
            <person name="Maeji H."/>
            <person name="Cameron J.H."/>
            <person name="Bartlett D.H."/>
        </authorList>
    </citation>
    <scope>NUCLEOTIDE SEQUENCE [LARGE SCALE GENOMIC DNA]</scope>
    <source>
        <strain evidence="1 2">MTCD1</strain>
    </source>
</reference>
<evidence type="ECO:0000313" key="2">
    <source>
        <dbReference type="Proteomes" id="UP000197068"/>
    </source>
</evidence>
<name>A0ABQ0MW68_9GAMM</name>
<accession>A0ABQ0MW68</accession>